<accession>A0A6P8ZBD0</accession>
<dbReference type="AlphaFoldDB" id="A0A6P8ZBD0"/>
<keyword evidence="2" id="KW-1185">Reference proteome</keyword>
<reference evidence="3" key="1">
    <citation type="submission" date="2025-08" db="UniProtKB">
        <authorList>
            <consortium name="RefSeq"/>
        </authorList>
    </citation>
    <scope>IDENTIFICATION</scope>
    <source>
        <tissue evidence="3">Total insect</tissue>
    </source>
</reference>
<feature type="region of interest" description="Disordered" evidence="1">
    <location>
        <begin position="1"/>
        <end position="107"/>
    </location>
</feature>
<organism evidence="3">
    <name type="scientific">Thrips palmi</name>
    <name type="common">Melon thrips</name>
    <dbReference type="NCBI Taxonomy" id="161013"/>
    <lineage>
        <taxon>Eukaryota</taxon>
        <taxon>Metazoa</taxon>
        <taxon>Ecdysozoa</taxon>
        <taxon>Arthropoda</taxon>
        <taxon>Hexapoda</taxon>
        <taxon>Insecta</taxon>
        <taxon>Pterygota</taxon>
        <taxon>Neoptera</taxon>
        <taxon>Paraneoptera</taxon>
        <taxon>Thysanoptera</taxon>
        <taxon>Terebrantia</taxon>
        <taxon>Thripoidea</taxon>
        <taxon>Thripidae</taxon>
        <taxon>Thrips</taxon>
    </lineage>
</organism>
<evidence type="ECO:0000256" key="1">
    <source>
        <dbReference type="SAM" id="MobiDB-lite"/>
    </source>
</evidence>
<sequence length="120" mass="12603">MIETDRLRQSARGDYVTPRGGVFRRGDGKLPGGMPNYQASGPNTPASSRSSSSGLQLPLPPGPPPSPLSSASLESLVSAASSMPLPPMPSPDVETWESDGETPPSACRRRHFYVPSLAVT</sequence>
<dbReference type="GeneID" id="117647377"/>
<proteinExistence type="predicted"/>
<dbReference type="RefSeq" id="XP_034244992.1">
    <property type="nucleotide sequence ID" value="XM_034389101.1"/>
</dbReference>
<feature type="compositionally biased region" description="Low complexity" evidence="1">
    <location>
        <begin position="40"/>
        <end position="57"/>
    </location>
</feature>
<evidence type="ECO:0000313" key="2">
    <source>
        <dbReference type="Proteomes" id="UP000515158"/>
    </source>
</evidence>
<dbReference type="Proteomes" id="UP000515158">
    <property type="component" value="Unplaced"/>
</dbReference>
<evidence type="ECO:0000313" key="3">
    <source>
        <dbReference type="RefSeq" id="XP_034244992.1"/>
    </source>
</evidence>
<feature type="compositionally biased region" description="Low complexity" evidence="1">
    <location>
        <begin position="68"/>
        <end position="83"/>
    </location>
</feature>
<dbReference type="InParanoid" id="A0A6P8ZBD0"/>
<protein>
    <submittedName>
        <fullName evidence="3">Wiskott-Aldrich syndrome protein family member 1-like</fullName>
    </submittedName>
</protein>
<gene>
    <name evidence="3" type="primary">LOC117647377</name>
</gene>
<feature type="compositionally biased region" description="Pro residues" evidence="1">
    <location>
        <begin position="58"/>
        <end position="67"/>
    </location>
</feature>
<name>A0A6P8ZBD0_THRPL</name>
<dbReference type="KEGG" id="tpal:117647377"/>